<dbReference type="SUPFAM" id="SSF56059">
    <property type="entry name" value="Glutathione synthetase ATP-binding domain-like"/>
    <property type="match status" value="1"/>
</dbReference>
<evidence type="ECO:0000256" key="2">
    <source>
        <dbReference type="ARBA" id="ARBA00022598"/>
    </source>
</evidence>
<evidence type="ECO:0000313" key="8">
    <source>
        <dbReference type="RefSeq" id="XP_013089780.2"/>
    </source>
</evidence>
<keyword evidence="5" id="KW-0067">ATP-binding</keyword>
<feature type="region of interest" description="Disordered" evidence="6">
    <location>
        <begin position="569"/>
        <end position="612"/>
    </location>
</feature>
<dbReference type="PANTHER" id="PTHR12241">
    <property type="entry name" value="TUBULIN POLYGLUTAMYLASE"/>
    <property type="match status" value="1"/>
</dbReference>
<feature type="compositionally biased region" description="Polar residues" evidence="6">
    <location>
        <begin position="45"/>
        <end position="56"/>
    </location>
</feature>
<dbReference type="FunFam" id="3.30.470.20:FF:000009">
    <property type="entry name" value="tubulin polyglutamylase TTLL5 isoform X1"/>
    <property type="match status" value="1"/>
</dbReference>
<feature type="compositionally biased region" description="Polar residues" evidence="6">
    <location>
        <begin position="602"/>
        <end position="612"/>
    </location>
</feature>
<keyword evidence="4" id="KW-0547">Nucleotide-binding</keyword>
<protein>
    <submittedName>
        <fullName evidence="8 9">Tubulin polyglutamylase ttll6-like isoform X1</fullName>
    </submittedName>
</protein>
<accession>A0A9U8EJG0</accession>
<evidence type="ECO:0000256" key="4">
    <source>
        <dbReference type="ARBA" id="ARBA00022741"/>
    </source>
</evidence>
<dbReference type="AlphaFoldDB" id="A0A9U8EJG0"/>
<sequence length="989" mass="113944">MVFKSSSKNSLTGEFNSQTQLRDPVDESYISSSSSDESDCEAVSQPSQLVGNSAQELTLVDDDAPLLVFPSEEAGEGDDNATEGTTTAYNEDEDELDGEGAEEEESKLTIGAEDDTKEKKKKKKKRKKWLTICLSNCKYDVVRRTSRKYGFREVSDEDDWTLYWTDFSVALERVMDMKKYQKINHFPGMSEICRKDMLARNMNRMQKLFPKEYNVFPKTWCLPADYGDFQAYTRQKKNKTYILKPESGCQGRGIWVTKYPKDIKPNEHMICQVYITRPFLIDGFKFDLRVYTLVTSCDPFRIFVFKDGLARFATFKYSEPNHNNTDNVYMHLTNYAINKHSQDFVRDDEAGSKRRISTINKYLRENGYDVDKLWSDIDDVIIKTLISAHSVLKHNYRTCFPNHVKGSACFEILGFDIIFDRKLKPIVLEVNHSPSFTTDADIDREIKGALIWDTLGLVNFGAVDRRKCVEEEKRRIKDRLLGKYVKKETKEELEAAYNQYLEQLEKYEEKHMGNYRRIYPIPGTERYDKYFHSSGSLFQETAAFKARQEMARQQREEIMRKKEKNEMMLKGKAKKDMLRPESPGRRRRKLSSRPTLPLRHIGNQQMPNNEPTNGTAILYYSKTLLARDRQLSFDVKECEPVDTKKPQDIVEEEELERLSGLLQRDNLVRGLGVVEHAYRLLHSTPGILNNARSDQRGHGLTGQGHFHTLTAGHSKMALRLELAKQELEMMKPIPNKAKDTHYYKCLLDRYFGPNHVLCKEGSFQRLQRCLSSISSPGVQFKKSSDYQFPHIRFSRTVASHTPSDQVYVNQELPPQMDVIIGKPSYIQKTPNRVLPTTNQNDRSFQHYQRSRVTKKALGAASRPGPIVASIQEMDYRNMANLIDAKSGYQLEWRSDLSTPSRGRSLSAKQKEQDLSQTLSQGLSVVSAPAPVVYKPDISMSLNKGNNKLYTAQATDNQKSPNTQRLRNIPNNMPFRKLEINDNNAFVFGQ</sequence>
<evidence type="ECO:0000313" key="10">
    <source>
        <dbReference type="RefSeq" id="XP_013089793.2"/>
    </source>
</evidence>
<evidence type="ECO:0000256" key="6">
    <source>
        <dbReference type="SAM" id="MobiDB-lite"/>
    </source>
</evidence>
<feature type="compositionally biased region" description="Acidic residues" evidence="6">
    <location>
        <begin position="90"/>
        <end position="105"/>
    </location>
</feature>
<keyword evidence="2" id="KW-0436">Ligase</keyword>
<keyword evidence="3" id="KW-0493">Microtubule</keyword>
<feature type="region of interest" description="Disordered" evidence="6">
    <location>
        <begin position="1"/>
        <end position="119"/>
    </location>
</feature>
<dbReference type="PROSITE" id="PS51221">
    <property type="entry name" value="TTL"/>
    <property type="match status" value="1"/>
</dbReference>
<dbReference type="GO" id="GO:0070740">
    <property type="term" value="F:tubulin-glutamic acid ligase activity"/>
    <property type="evidence" value="ECO:0007669"/>
    <property type="project" value="TreeGrafter"/>
</dbReference>
<dbReference type="GO" id="GO:0005874">
    <property type="term" value="C:microtubule"/>
    <property type="evidence" value="ECO:0007669"/>
    <property type="project" value="UniProtKB-KW"/>
</dbReference>
<evidence type="ECO:0000313" key="9">
    <source>
        <dbReference type="RefSeq" id="XP_013089788.2"/>
    </source>
</evidence>
<dbReference type="GeneID" id="106073697"/>
<comment type="similarity">
    <text evidence="1">Belongs to the tubulin--tyrosine ligase family.</text>
</comment>
<dbReference type="PANTHER" id="PTHR12241:SF161">
    <property type="entry name" value="TUBULIN POLYGLUTAMYLASE TTLL6"/>
    <property type="match status" value="1"/>
</dbReference>
<dbReference type="RefSeq" id="XP_013089793.2">
    <property type="nucleotide sequence ID" value="XM_013234339.2"/>
</dbReference>
<name>A0A9U8EJG0_BIOGL</name>
<dbReference type="RefSeq" id="XP_055883886.1">
    <property type="nucleotide sequence ID" value="XM_056027911.1"/>
</dbReference>
<feature type="compositionally biased region" description="Basic and acidic residues" evidence="6">
    <location>
        <begin position="569"/>
        <end position="584"/>
    </location>
</feature>
<dbReference type="RefSeq" id="XP_013089780.2">
    <property type="nucleotide sequence ID" value="XM_013234326.2"/>
</dbReference>
<dbReference type="RefSeq" id="XP_013089788.2">
    <property type="nucleotide sequence ID" value="XM_013234334.2"/>
</dbReference>
<dbReference type="GO" id="GO:0036064">
    <property type="term" value="C:ciliary basal body"/>
    <property type="evidence" value="ECO:0007669"/>
    <property type="project" value="TreeGrafter"/>
</dbReference>
<dbReference type="OrthoDB" id="202825at2759"/>
<feature type="compositionally biased region" description="Polar residues" evidence="6">
    <location>
        <begin position="1"/>
        <end position="21"/>
    </location>
</feature>
<evidence type="ECO:0000313" key="7">
    <source>
        <dbReference type="Proteomes" id="UP001165740"/>
    </source>
</evidence>
<dbReference type="OMA" id="ANNHANC"/>
<dbReference type="Proteomes" id="UP001165740">
    <property type="component" value="Chromosome 1"/>
</dbReference>
<evidence type="ECO:0000256" key="5">
    <source>
        <dbReference type="ARBA" id="ARBA00022840"/>
    </source>
</evidence>
<dbReference type="Gene3D" id="3.30.470.20">
    <property type="entry name" value="ATP-grasp fold, B domain"/>
    <property type="match status" value="1"/>
</dbReference>
<organism evidence="7 10">
    <name type="scientific">Biomphalaria glabrata</name>
    <name type="common">Bloodfluke planorb</name>
    <name type="synonym">Freshwater snail</name>
    <dbReference type="NCBI Taxonomy" id="6526"/>
    <lineage>
        <taxon>Eukaryota</taxon>
        <taxon>Metazoa</taxon>
        <taxon>Spiralia</taxon>
        <taxon>Lophotrochozoa</taxon>
        <taxon>Mollusca</taxon>
        <taxon>Gastropoda</taxon>
        <taxon>Heterobranchia</taxon>
        <taxon>Euthyneura</taxon>
        <taxon>Panpulmonata</taxon>
        <taxon>Hygrophila</taxon>
        <taxon>Lymnaeoidea</taxon>
        <taxon>Planorbidae</taxon>
        <taxon>Biomphalaria</taxon>
    </lineage>
</organism>
<dbReference type="Pfam" id="PF03133">
    <property type="entry name" value="TTL"/>
    <property type="match status" value="1"/>
</dbReference>
<dbReference type="GO" id="GO:0015631">
    <property type="term" value="F:tubulin binding"/>
    <property type="evidence" value="ECO:0007669"/>
    <property type="project" value="TreeGrafter"/>
</dbReference>
<reference evidence="8 9" key="1">
    <citation type="submission" date="2025-04" db="UniProtKB">
        <authorList>
            <consortium name="RefSeq"/>
        </authorList>
    </citation>
    <scope>IDENTIFICATION</scope>
</reference>
<evidence type="ECO:0000256" key="3">
    <source>
        <dbReference type="ARBA" id="ARBA00022701"/>
    </source>
</evidence>
<dbReference type="GO" id="GO:0000226">
    <property type="term" value="P:microtubule cytoskeleton organization"/>
    <property type="evidence" value="ECO:0007669"/>
    <property type="project" value="TreeGrafter"/>
</dbReference>
<dbReference type="GO" id="GO:0005524">
    <property type="term" value="F:ATP binding"/>
    <property type="evidence" value="ECO:0007669"/>
    <property type="project" value="UniProtKB-KW"/>
</dbReference>
<proteinExistence type="inferred from homology"/>
<evidence type="ECO:0000256" key="1">
    <source>
        <dbReference type="ARBA" id="ARBA00006820"/>
    </source>
</evidence>
<keyword evidence="7" id="KW-1185">Reference proteome</keyword>
<dbReference type="KEGG" id="bgt:106073697"/>
<gene>
    <name evidence="8 9 10 11" type="primary">LOC106073697</name>
</gene>
<dbReference type="InterPro" id="IPR004344">
    <property type="entry name" value="TTL/TTLL_fam"/>
</dbReference>
<evidence type="ECO:0000313" key="11">
    <source>
        <dbReference type="RefSeq" id="XP_055883886.1"/>
    </source>
</evidence>